<evidence type="ECO:0000256" key="2">
    <source>
        <dbReference type="ARBA" id="ARBA00022679"/>
    </source>
</evidence>
<organism evidence="8 9">
    <name type="scientific">Candidatus Nitrotoga arctica</name>
    <dbReference type="NCBI Taxonomy" id="453162"/>
    <lineage>
        <taxon>Bacteria</taxon>
        <taxon>Pseudomonadati</taxon>
        <taxon>Pseudomonadota</taxon>
        <taxon>Betaproteobacteria</taxon>
        <taxon>Nitrosomonadales</taxon>
        <taxon>Gallionellaceae</taxon>
        <taxon>Candidatus Nitrotoga</taxon>
    </lineage>
</organism>
<comment type="catalytic activity">
    <reaction evidence="7">
        <text>dTDP-beta-L-rhamnose + L-arginyl-[protein] = N(omega)-(alpha-L-rhamnosyl)-L-arginyl-[protein] + dTDP + H(+)</text>
        <dbReference type="Rhea" id="RHEA:66692"/>
        <dbReference type="Rhea" id="RHEA-COMP:10532"/>
        <dbReference type="Rhea" id="RHEA-COMP:17096"/>
        <dbReference type="ChEBI" id="CHEBI:15378"/>
        <dbReference type="ChEBI" id="CHEBI:29965"/>
        <dbReference type="ChEBI" id="CHEBI:57510"/>
        <dbReference type="ChEBI" id="CHEBI:58369"/>
        <dbReference type="ChEBI" id="CHEBI:167445"/>
    </reaction>
    <physiologicalReaction direction="left-to-right" evidence="7">
        <dbReference type="Rhea" id="RHEA:66693"/>
    </physiologicalReaction>
</comment>
<evidence type="ECO:0000256" key="7">
    <source>
        <dbReference type="ARBA" id="ARBA00048472"/>
    </source>
</evidence>
<name>A0ABM8Z1H8_9PROT</name>
<dbReference type="Pfam" id="PF10093">
    <property type="entry name" value="EarP"/>
    <property type="match status" value="1"/>
</dbReference>
<accession>A0ABM8Z1H8</accession>
<evidence type="ECO:0000256" key="4">
    <source>
        <dbReference type="ARBA" id="ARBA00024346"/>
    </source>
</evidence>
<dbReference type="InterPro" id="IPR016633">
    <property type="entry name" value="EarP"/>
</dbReference>
<keyword evidence="2" id="KW-0808">Transferase</keyword>
<evidence type="ECO:0000256" key="1">
    <source>
        <dbReference type="ARBA" id="ARBA00022676"/>
    </source>
</evidence>
<keyword evidence="9" id="KW-1185">Reference proteome</keyword>
<comment type="function">
    <text evidence="3">Protein-arginine rhamnosyltransferase that catalyzes the transfer of a single rhamnose to elongation factor P (EF-P) on 'Lys-32', a modification required for EF-P-dependent rescue of polyproline stalled ribosomes.</text>
</comment>
<protein>
    <recommendedName>
        <fullName evidence="5">Protein-arginine rhamnosyltransferase</fullName>
    </recommendedName>
    <alternativeName>
        <fullName evidence="6">EF-P arginine rhamnosyltransferase</fullName>
    </alternativeName>
</protein>
<proteinExistence type="inferred from homology"/>
<evidence type="ECO:0000256" key="5">
    <source>
        <dbReference type="ARBA" id="ARBA00024416"/>
    </source>
</evidence>
<reference evidence="8 9" key="1">
    <citation type="submission" date="2021-10" db="EMBL/GenBank/DDBJ databases">
        <authorList>
            <person name="Koch H."/>
        </authorList>
    </citation>
    <scope>NUCLEOTIDE SEQUENCE [LARGE SCALE GENOMIC DNA]</scope>
    <source>
        <strain evidence="8">6680</strain>
    </source>
</reference>
<keyword evidence="1" id="KW-0328">Glycosyltransferase</keyword>
<sequence length="411" mass="47055">MHITNGMNKPITCDIFCAVIDNFGDIGVCWRLAKQLVHEHDMTVRLWVDDLLSFRRLHPAISPDMQIQHCLGVEIRHWNSTFLELPFPKIEPAQLVIEAFACELPECYVAAIVGQEYKPIWVNLEYLSAEEWVAGCHCLPSPNPSLPITKYFFFPGFTLQTGGLLLERDLIARRDAFQSELHTQAAFWRALDVPLPKPDEVRVSLFCYENIALPELFSIWAKANIPMLCLVPEDCVLPQVAAFFGRELVVAGDTLQHGNLEVRVLPFIAQERYDELLWACDLNFVRGEDSCVRAQWAGKPFVWHIYPQQDKVHIKKLSAFMDLYCSGLQPDATQALYSLWQGWNIEHNGGQAASTSLKTAWDDYWEHIALLQRHAREWSQHLSGNSLVLNLLNFVQKIDRIGSLECKLDLR</sequence>
<comment type="similarity">
    <text evidence="4">Belongs to the glycosyltransferase 104 family.</text>
</comment>
<evidence type="ECO:0000256" key="3">
    <source>
        <dbReference type="ARBA" id="ARBA00024303"/>
    </source>
</evidence>
<dbReference type="EMBL" id="OU912926">
    <property type="protein sequence ID" value="CAG9933706.1"/>
    <property type="molecule type" value="Genomic_DNA"/>
</dbReference>
<evidence type="ECO:0000256" key="6">
    <source>
        <dbReference type="ARBA" id="ARBA00030025"/>
    </source>
</evidence>
<evidence type="ECO:0000313" key="8">
    <source>
        <dbReference type="EMBL" id="CAG9933706.1"/>
    </source>
</evidence>
<dbReference type="Proteomes" id="UP000839052">
    <property type="component" value="Chromosome"/>
</dbReference>
<dbReference type="PIRSF" id="PIRSF015557">
    <property type="entry name" value="UCP015557"/>
    <property type="match status" value="1"/>
</dbReference>
<gene>
    <name evidence="8" type="ORF">NTG6680_2457</name>
</gene>
<evidence type="ECO:0000313" key="9">
    <source>
        <dbReference type="Proteomes" id="UP000839052"/>
    </source>
</evidence>
<dbReference type="NCBIfam" id="TIGR03837">
    <property type="entry name" value="efp_Arg_rhamno"/>
    <property type="match status" value="1"/>
</dbReference>